<name>A0ABS1FQJ2_9FLAO</name>
<evidence type="ECO:0000313" key="1">
    <source>
        <dbReference type="EMBL" id="MBK1894682.1"/>
    </source>
</evidence>
<dbReference type="RefSeq" id="WP_200242550.1">
    <property type="nucleotide sequence ID" value="NZ_JAENHK010000001.1"/>
</dbReference>
<gene>
    <name evidence="1" type="ORF">JHL15_02790</name>
</gene>
<dbReference type="NCBIfam" id="TIGR01847">
    <property type="entry name" value="bacteriocin_sig"/>
    <property type="match status" value="1"/>
</dbReference>
<dbReference type="EMBL" id="JAENHK010000001">
    <property type="protein sequence ID" value="MBK1894682.1"/>
    <property type="molecule type" value="Genomic_DNA"/>
</dbReference>
<accession>A0ABS1FQJ2</accession>
<comment type="caution">
    <text evidence="1">The sequence shown here is derived from an EMBL/GenBank/DDBJ whole genome shotgun (WGS) entry which is preliminary data.</text>
</comment>
<reference evidence="2" key="1">
    <citation type="submission" date="2021-01" db="EMBL/GenBank/DDBJ databases">
        <title>Genome public.</title>
        <authorList>
            <person name="Liu C."/>
            <person name="Sun Q."/>
        </authorList>
    </citation>
    <scope>NUCLEOTIDE SEQUENCE [LARGE SCALE GENOMIC DNA]</scope>
    <source>
        <strain evidence="2">YIM B02567</strain>
    </source>
</reference>
<evidence type="ECO:0000313" key="2">
    <source>
        <dbReference type="Proteomes" id="UP000628669"/>
    </source>
</evidence>
<dbReference type="Proteomes" id="UP000628669">
    <property type="component" value="Unassembled WGS sequence"/>
</dbReference>
<sequence>MKKLKTQKKLSKTELKQIKGGEGPCYEGFCHMPGSIEWIPGAGDRNGDCCYM</sequence>
<protein>
    <submittedName>
        <fullName evidence="1">Bacteriocin</fullName>
    </submittedName>
</protein>
<keyword evidence="2" id="KW-1185">Reference proteome</keyword>
<organism evidence="1 2">
    <name type="scientific">Chryseobacterium paridis</name>
    <dbReference type="NCBI Taxonomy" id="2800328"/>
    <lineage>
        <taxon>Bacteria</taxon>
        <taxon>Pseudomonadati</taxon>
        <taxon>Bacteroidota</taxon>
        <taxon>Flavobacteriia</taxon>
        <taxon>Flavobacteriales</taxon>
        <taxon>Weeksellaceae</taxon>
        <taxon>Chryseobacterium group</taxon>
        <taxon>Chryseobacterium</taxon>
    </lineage>
</organism>
<proteinExistence type="predicted"/>
<dbReference type="InterPro" id="IPR010133">
    <property type="entry name" value="Bacteriocin_signal_seq"/>
</dbReference>